<protein>
    <submittedName>
        <fullName evidence="1">Uncharacterized protein</fullName>
    </submittedName>
</protein>
<evidence type="ECO:0000313" key="1">
    <source>
        <dbReference type="EMBL" id="MBB5574705.1"/>
    </source>
</evidence>
<comment type="caution">
    <text evidence="1">The sequence shown here is derived from an EMBL/GenBank/DDBJ whole genome shotgun (WGS) entry which is preliminary data.</text>
</comment>
<gene>
    <name evidence="1" type="ORF">GGD50_003334</name>
</gene>
<name>A0A7W8XSD3_9HYPH</name>
<dbReference type="Proteomes" id="UP000549882">
    <property type="component" value="Unassembled WGS sequence"/>
</dbReference>
<dbReference type="EMBL" id="JACHBI010000006">
    <property type="protein sequence ID" value="MBB5574705.1"/>
    <property type="molecule type" value="Genomic_DNA"/>
</dbReference>
<keyword evidence="2" id="KW-1185">Reference proteome</keyword>
<reference evidence="1 2" key="1">
    <citation type="submission" date="2020-08" db="EMBL/GenBank/DDBJ databases">
        <title>Genomic Encyclopedia of Type Strains, Phase IV (KMG-V): Genome sequencing to study the core and pangenomes of soil and plant-associated prokaryotes.</title>
        <authorList>
            <person name="Whitman W."/>
        </authorList>
    </citation>
    <scope>NUCLEOTIDE SEQUENCE [LARGE SCALE GENOMIC DNA]</scope>
    <source>
        <strain evidence="1 2">SEMIA 4064</strain>
    </source>
</reference>
<sequence length="32" mass="3873">MSLQERKHLRDDDHEGRMQFQTFGFTSIDLFS</sequence>
<proteinExistence type="predicted"/>
<dbReference type="AlphaFoldDB" id="A0A7W8XSD3"/>
<organism evidence="1 2">
    <name type="scientific">Rhizobium paranaense</name>
    <dbReference type="NCBI Taxonomy" id="1650438"/>
    <lineage>
        <taxon>Bacteria</taxon>
        <taxon>Pseudomonadati</taxon>
        <taxon>Pseudomonadota</taxon>
        <taxon>Alphaproteobacteria</taxon>
        <taxon>Hyphomicrobiales</taxon>
        <taxon>Rhizobiaceae</taxon>
        <taxon>Rhizobium/Agrobacterium group</taxon>
        <taxon>Rhizobium</taxon>
    </lineage>
</organism>
<accession>A0A7W8XSD3</accession>
<evidence type="ECO:0000313" key="2">
    <source>
        <dbReference type="Proteomes" id="UP000549882"/>
    </source>
</evidence>